<organism evidence="1 2">
    <name type="scientific">Smallanthus sonchifolius</name>
    <dbReference type="NCBI Taxonomy" id="185202"/>
    <lineage>
        <taxon>Eukaryota</taxon>
        <taxon>Viridiplantae</taxon>
        <taxon>Streptophyta</taxon>
        <taxon>Embryophyta</taxon>
        <taxon>Tracheophyta</taxon>
        <taxon>Spermatophyta</taxon>
        <taxon>Magnoliopsida</taxon>
        <taxon>eudicotyledons</taxon>
        <taxon>Gunneridae</taxon>
        <taxon>Pentapetalae</taxon>
        <taxon>asterids</taxon>
        <taxon>campanulids</taxon>
        <taxon>Asterales</taxon>
        <taxon>Asteraceae</taxon>
        <taxon>Asteroideae</taxon>
        <taxon>Heliantheae alliance</taxon>
        <taxon>Millerieae</taxon>
        <taxon>Smallanthus</taxon>
    </lineage>
</organism>
<sequence>MLTEECGTQHVEMTNSEVPDQGRILAHIIEWSRKLGVYQSIPRVGKADTTLGYARTKAYRTINLGIAPQIHGMTKSANPATLDEAVEA</sequence>
<evidence type="ECO:0000313" key="1">
    <source>
        <dbReference type="EMBL" id="KAI3816212.1"/>
    </source>
</evidence>
<proteinExistence type="predicted"/>
<name>A0ACB9J7V8_9ASTR</name>
<reference evidence="2" key="1">
    <citation type="journal article" date="2022" name="Mol. Ecol. Resour.">
        <title>The genomes of chicory, endive, great burdock and yacon provide insights into Asteraceae palaeo-polyploidization history and plant inulin production.</title>
        <authorList>
            <person name="Fan W."/>
            <person name="Wang S."/>
            <person name="Wang H."/>
            <person name="Wang A."/>
            <person name="Jiang F."/>
            <person name="Liu H."/>
            <person name="Zhao H."/>
            <person name="Xu D."/>
            <person name="Zhang Y."/>
        </authorList>
    </citation>
    <scope>NUCLEOTIDE SEQUENCE [LARGE SCALE GENOMIC DNA]</scope>
    <source>
        <strain evidence="2">cv. Yunnan</strain>
    </source>
</reference>
<accession>A0ACB9J7V8</accession>
<dbReference type="EMBL" id="CM042022">
    <property type="protein sequence ID" value="KAI3816212.1"/>
    <property type="molecule type" value="Genomic_DNA"/>
</dbReference>
<comment type="caution">
    <text evidence="1">The sequence shown here is derived from an EMBL/GenBank/DDBJ whole genome shotgun (WGS) entry which is preliminary data.</text>
</comment>
<evidence type="ECO:0000313" key="2">
    <source>
        <dbReference type="Proteomes" id="UP001056120"/>
    </source>
</evidence>
<gene>
    <name evidence="1" type="ORF">L1987_15903</name>
</gene>
<keyword evidence="2" id="KW-1185">Reference proteome</keyword>
<reference evidence="1 2" key="2">
    <citation type="journal article" date="2022" name="Mol. Ecol. Resour.">
        <title>The genomes of chicory, endive, great burdock and yacon provide insights into Asteraceae paleo-polyploidization history and plant inulin production.</title>
        <authorList>
            <person name="Fan W."/>
            <person name="Wang S."/>
            <person name="Wang H."/>
            <person name="Wang A."/>
            <person name="Jiang F."/>
            <person name="Liu H."/>
            <person name="Zhao H."/>
            <person name="Xu D."/>
            <person name="Zhang Y."/>
        </authorList>
    </citation>
    <scope>NUCLEOTIDE SEQUENCE [LARGE SCALE GENOMIC DNA]</scope>
    <source>
        <strain evidence="2">cv. Yunnan</strain>
        <tissue evidence="1">Leaves</tissue>
    </source>
</reference>
<protein>
    <submittedName>
        <fullName evidence="1">Uncharacterized protein</fullName>
    </submittedName>
</protein>
<dbReference type="Proteomes" id="UP001056120">
    <property type="component" value="Linkage Group LG05"/>
</dbReference>